<sequence>MKKIMIAAMMMLSTSAVFAGDSDALKAITKTKNYADAAQLVKNTLAQLADASEKAKAYEHLTKLALEKFDKENAIQAQNMQAQLTKQKEQPYDTIGFYQAAYNATMDGLECLKYDAMPNAKGKVRKKYTSSLTPLISNARMQLVTAGNYYAQNGNQDGVLKYWGTFLDTDDNPAFAASKQSEAQFIGQVAYYTAQYANQANQYDRAMKYAEIAMQDKDMKKQAEAFKYAMAQRGLKTKEDSVKYAATLKTAYDNDPSNEMIFGTLCNMYTGLEMGAELDALLAEKLAKEPKNFTAWALKGQTLLNRNAKAENPNWDECINAFKEAINIDATNPVVLTYLGFAINAKASQINGDLAAQKKLYEESMGYLEKAKEIDPNREKANWVYPLYQCYYVIYKATDPRTKELEKILKQ</sequence>
<comment type="caution">
    <text evidence="2">The sequence shown here is derived from an EMBL/GenBank/DDBJ whole genome shotgun (WGS) entry which is preliminary data.</text>
</comment>
<dbReference type="SUPFAM" id="SSF48439">
    <property type="entry name" value="Protein prenylyltransferase"/>
    <property type="match status" value="1"/>
</dbReference>
<organism evidence="2 3">
    <name type="scientific">Hallella colorans</name>
    <dbReference type="NCBI Taxonomy" id="1703337"/>
    <lineage>
        <taxon>Bacteria</taxon>
        <taxon>Pseudomonadati</taxon>
        <taxon>Bacteroidota</taxon>
        <taxon>Bacteroidia</taxon>
        <taxon>Bacteroidales</taxon>
        <taxon>Prevotellaceae</taxon>
        <taxon>Hallella</taxon>
    </lineage>
</organism>
<keyword evidence="3" id="KW-1185">Reference proteome</keyword>
<dbReference type="OrthoDB" id="1063371at2"/>
<name>A0A2U0ULL7_9BACT</name>
<dbReference type="EMBL" id="QENY01000002">
    <property type="protein sequence ID" value="PVX58540.1"/>
    <property type="molecule type" value="Genomic_DNA"/>
</dbReference>
<proteinExistence type="predicted"/>
<dbReference type="RefSeq" id="WP_116615644.1">
    <property type="nucleotide sequence ID" value="NZ_CAMQYP010000041.1"/>
</dbReference>
<evidence type="ECO:0000256" key="1">
    <source>
        <dbReference type="SAM" id="SignalP"/>
    </source>
</evidence>
<feature type="signal peptide" evidence="1">
    <location>
        <begin position="1"/>
        <end position="19"/>
    </location>
</feature>
<reference evidence="2 3" key="1">
    <citation type="submission" date="2018-05" db="EMBL/GenBank/DDBJ databases">
        <title>Genomic Encyclopedia of Type Strains, Phase IV (KMG-IV): sequencing the most valuable type-strain genomes for metagenomic binning, comparative biology and taxonomic classification.</title>
        <authorList>
            <person name="Goeker M."/>
        </authorList>
    </citation>
    <scope>NUCLEOTIDE SEQUENCE [LARGE SCALE GENOMIC DNA]</scope>
    <source>
        <strain evidence="2 3">DSM 100333</strain>
    </source>
</reference>
<feature type="chain" id="PRO_5015736532" description="Tetratricopeptide repeat protein" evidence="1">
    <location>
        <begin position="20"/>
        <end position="411"/>
    </location>
</feature>
<evidence type="ECO:0008006" key="4">
    <source>
        <dbReference type="Google" id="ProtNLM"/>
    </source>
</evidence>
<protein>
    <recommendedName>
        <fullName evidence="4">Tetratricopeptide repeat protein</fullName>
    </recommendedName>
</protein>
<evidence type="ECO:0000313" key="3">
    <source>
        <dbReference type="Proteomes" id="UP000245870"/>
    </source>
</evidence>
<dbReference type="InterPro" id="IPR011990">
    <property type="entry name" value="TPR-like_helical_dom_sf"/>
</dbReference>
<dbReference type="AlphaFoldDB" id="A0A2U0ULL7"/>
<dbReference type="Proteomes" id="UP000245870">
    <property type="component" value="Unassembled WGS sequence"/>
</dbReference>
<evidence type="ECO:0000313" key="2">
    <source>
        <dbReference type="EMBL" id="PVX58540.1"/>
    </source>
</evidence>
<keyword evidence="1" id="KW-0732">Signal</keyword>
<dbReference type="Gene3D" id="1.25.40.10">
    <property type="entry name" value="Tetratricopeptide repeat domain"/>
    <property type="match status" value="1"/>
</dbReference>
<gene>
    <name evidence="2" type="ORF">C7379_10258</name>
</gene>
<accession>A0A2U0ULL7</accession>